<keyword evidence="11" id="KW-1185">Reference proteome</keyword>
<evidence type="ECO:0000256" key="8">
    <source>
        <dbReference type="SAM" id="Phobius"/>
    </source>
</evidence>
<protein>
    <submittedName>
        <fullName evidence="10">DedA family protein</fullName>
    </submittedName>
</protein>
<accession>A0A941IKS2</accession>
<evidence type="ECO:0000313" key="10">
    <source>
        <dbReference type="EMBL" id="MBR7830924.1"/>
    </source>
</evidence>
<name>A0A941IKS2_9ACTN</name>
<feature type="transmembrane region" description="Helical" evidence="8">
    <location>
        <begin position="36"/>
        <end position="65"/>
    </location>
</feature>
<comment type="caution">
    <text evidence="10">The sequence shown here is derived from an EMBL/GenBank/DDBJ whole genome shotgun (WGS) entry which is preliminary data.</text>
</comment>
<dbReference type="InterPro" id="IPR051311">
    <property type="entry name" value="DedA_domain"/>
</dbReference>
<organism evidence="10 11">
    <name type="scientific">Actinospica acidithermotolerans</name>
    <dbReference type="NCBI Taxonomy" id="2828514"/>
    <lineage>
        <taxon>Bacteria</taxon>
        <taxon>Bacillati</taxon>
        <taxon>Actinomycetota</taxon>
        <taxon>Actinomycetes</taxon>
        <taxon>Catenulisporales</taxon>
        <taxon>Actinospicaceae</taxon>
        <taxon>Actinospica</taxon>
    </lineage>
</organism>
<dbReference type="PANTHER" id="PTHR42709">
    <property type="entry name" value="ALKALINE PHOSPHATASE LIKE PROTEIN"/>
    <property type="match status" value="1"/>
</dbReference>
<reference evidence="10" key="1">
    <citation type="submission" date="2021-04" db="EMBL/GenBank/DDBJ databases">
        <title>Genome based classification of Actinospica acidithermotolerans sp. nov., an actinobacterium isolated from an Indonesian hot spring.</title>
        <authorList>
            <person name="Kusuma A.B."/>
            <person name="Putra K.E."/>
            <person name="Nafisah S."/>
            <person name="Loh J."/>
            <person name="Nouioui I."/>
            <person name="Goodfellow M."/>
        </authorList>
    </citation>
    <scope>NUCLEOTIDE SEQUENCE</scope>
    <source>
        <strain evidence="10">MGRD01-02</strain>
    </source>
</reference>
<dbReference type="GO" id="GO:0005886">
    <property type="term" value="C:plasma membrane"/>
    <property type="evidence" value="ECO:0007669"/>
    <property type="project" value="UniProtKB-SubCell"/>
</dbReference>
<feature type="transmembrane region" description="Helical" evidence="8">
    <location>
        <begin position="6"/>
        <end position="24"/>
    </location>
</feature>
<feature type="transmembrane region" description="Helical" evidence="8">
    <location>
        <begin position="171"/>
        <end position="190"/>
    </location>
</feature>
<dbReference type="Proteomes" id="UP000676325">
    <property type="component" value="Unassembled WGS sequence"/>
</dbReference>
<keyword evidence="4 8" id="KW-0812">Transmembrane</keyword>
<evidence type="ECO:0000256" key="6">
    <source>
        <dbReference type="ARBA" id="ARBA00023136"/>
    </source>
</evidence>
<evidence type="ECO:0000256" key="2">
    <source>
        <dbReference type="ARBA" id="ARBA00010792"/>
    </source>
</evidence>
<evidence type="ECO:0000259" key="9">
    <source>
        <dbReference type="Pfam" id="PF09335"/>
    </source>
</evidence>
<evidence type="ECO:0000256" key="7">
    <source>
        <dbReference type="SAM" id="MobiDB-lite"/>
    </source>
</evidence>
<feature type="region of interest" description="Disordered" evidence="7">
    <location>
        <begin position="206"/>
        <end position="259"/>
    </location>
</feature>
<gene>
    <name evidence="10" type="ORF">KDK95_31760</name>
</gene>
<feature type="domain" description="VTT" evidence="9">
    <location>
        <begin position="31"/>
        <end position="155"/>
    </location>
</feature>
<evidence type="ECO:0000256" key="4">
    <source>
        <dbReference type="ARBA" id="ARBA00022692"/>
    </source>
</evidence>
<feature type="compositionally biased region" description="Low complexity" evidence="7">
    <location>
        <begin position="222"/>
        <end position="234"/>
    </location>
</feature>
<dbReference type="RefSeq" id="WP_212522042.1">
    <property type="nucleotide sequence ID" value="NZ_JAGSOH010000167.1"/>
</dbReference>
<dbReference type="AlphaFoldDB" id="A0A941IKS2"/>
<keyword evidence="6 8" id="KW-0472">Membrane</keyword>
<evidence type="ECO:0000313" key="11">
    <source>
        <dbReference type="Proteomes" id="UP000676325"/>
    </source>
</evidence>
<keyword evidence="5 8" id="KW-1133">Transmembrane helix</keyword>
<evidence type="ECO:0000256" key="5">
    <source>
        <dbReference type="ARBA" id="ARBA00022989"/>
    </source>
</evidence>
<dbReference type="PANTHER" id="PTHR42709:SF6">
    <property type="entry name" value="UNDECAPRENYL PHOSPHATE TRANSPORTER A"/>
    <property type="match status" value="1"/>
</dbReference>
<feature type="compositionally biased region" description="Basic and acidic residues" evidence="7">
    <location>
        <begin position="250"/>
        <end position="259"/>
    </location>
</feature>
<evidence type="ECO:0000256" key="1">
    <source>
        <dbReference type="ARBA" id="ARBA00004651"/>
    </source>
</evidence>
<dbReference type="EMBL" id="JAGSOH010000167">
    <property type="protein sequence ID" value="MBR7830924.1"/>
    <property type="molecule type" value="Genomic_DNA"/>
</dbReference>
<evidence type="ECO:0000256" key="3">
    <source>
        <dbReference type="ARBA" id="ARBA00022475"/>
    </source>
</evidence>
<feature type="transmembrane region" description="Helical" evidence="8">
    <location>
        <begin position="142"/>
        <end position="165"/>
    </location>
</feature>
<keyword evidence="3" id="KW-1003">Cell membrane</keyword>
<comment type="similarity">
    <text evidence="2">Belongs to the DedA family.</text>
</comment>
<dbReference type="InterPro" id="IPR032816">
    <property type="entry name" value="VTT_dom"/>
</dbReference>
<proteinExistence type="inferred from homology"/>
<comment type="subcellular location">
    <subcellularLocation>
        <location evidence="1">Cell membrane</location>
        <topology evidence="1">Multi-pass membrane protein</topology>
    </subcellularLocation>
</comment>
<dbReference type="Pfam" id="PF09335">
    <property type="entry name" value="VTT_dom"/>
    <property type="match status" value="1"/>
</dbReference>
<sequence>MTGGVITHLIATYGYFAVFALIALESLGIPLPGETALIAASIYAGSTHHLNIAAIAAVASAAAIVGDNGGYWLGRRGGGALVARYGHIVRLDGRKLKVGRYLFARHGGSVVFFGRFISVLRTYAAFLAGLNRMPLARFAVANAAGGVVWAVGYAAAAFAIGSAAASLGSTVTLVGLGVTTVLTVLGTLLLRKHMARLEQRAEEMFPDAPDVPGATDVPRVPGTPSTPGAPGATADSGAGVPSVRIPGPHLTRDAVGRCR</sequence>